<dbReference type="EMBL" id="CAEZVB010000008">
    <property type="protein sequence ID" value="CAB4615431.1"/>
    <property type="molecule type" value="Genomic_DNA"/>
</dbReference>
<dbReference type="Gene3D" id="3.40.640.10">
    <property type="entry name" value="Type I PLP-dependent aspartate aminotransferase-like (Major domain)"/>
    <property type="match status" value="1"/>
</dbReference>
<dbReference type="PANTHER" id="PTHR43807:SF20">
    <property type="entry name" value="FI04487P"/>
    <property type="match status" value="1"/>
</dbReference>
<dbReference type="AlphaFoldDB" id="A0A6J6HNG8"/>
<dbReference type="PANTHER" id="PTHR43807">
    <property type="entry name" value="FI04487P"/>
    <property type="match status" value="1"/>
</dbReference>
<name>A0A6J6HNG8_9ZZZZ</name>
<proteinExistence type="inferred from homology"/>
<evidence type="ECO:0000256" key="5">
    <source>
        <dbReference type="ARBA" id="ARBA00022898"/>
    </source>
</evidence>
<dbReference type="GO" id="GO:0030170">
    <property type="term" value="F:pyridoxal phosphate binding"/>
    <property type="evidence" value="ECO:0007669"/>
    <property type="project" value="InterPro"/>
</dbReference>
<accession>A0A6J6HNG8</accession>
<dbReference type="GO" id="GO:0016212">
    <property type="term" value="F:kynurenine-oxoglutarate transaminase activity"/>
    <property type="evidence" value="ECO:0007669"/>
    <property type="project" value="TreeGrafter"/>
</dbReference>
<evidence type="ECO:0000256" key="2">
    <source>
        <dbReference type="ARBA" id="ARBA00007441"/>
    </source>
</evidence>
<evidence type="ECO:0000259" key="6">
    <source>
        <dbReference type="Pfam" id="PF00155"/>
    </source>
</evidence>
<dbReference type="InterPro" id="IPR015421">
    <property type="entry name" value="PyrdxlP-dep_Trfase_major"/>
</dbReference>
<dbReference type="GO" id="GO:0005737">
    <property type="term" value="C:cytoplasm"/>
    <property type="evidence" value="ECO:0007669"/>
    <property type="project" value="TreeGrafter"/>
</dbReference>
<dbReference type="Pfam" id="PF00155">
    <property type="entry name" value="Aminotran_1_2"/>
    <property type="match status" value="1"/>
</dbReference>
<dbReference type="InterPro" id="IPR051326">
    <property type="entry name" value="Kynurenine-oxoglutarate_AT"/>
</dbReference>
<dbReference type="InterPro" id="IPR015424">
    <property type="entry name" value="PyrdxlP-dep_Trfase"/>
</dbReference>
<comment type="similarity">
    <text evidence="2">Belongs to the class-I pyridoxal-phosphate-dependent aminotransferase family.</text>
</comment>
<dbReference type="InterPro" id="IPR015422">
    <property type="entry name" value="PyrdxlP-dep_Trfase_small"/>
</dbReference>
<protein>
    <submittedName>
        <fullName evidence="7">Unannotated protein</fullName>
    </submittedName>
</protein>
<feature type="domain" description="Aminotransferase class I/classII large" evidence="6">
    <location>
        <begin position="33"/>
        <end position="371"/>
    </location>
</feature>
<gene>
    <name evidence="7" type="ORF">UFOPK1908_00341</name>
</gene>
<dbReference type="Gene3D" id="3.90.1150.10">
    <property type="entry name" value="Aspartate Aminotransferase, domain 1"/>
    <property type="match status" value="1"/>
</dbReference>
<sequence length="391" mass="42720">MARRNPPLVSRMAPHSTSIFGEMSKLALDLGAINLGQGFPDTDGPQELKDAAWRAITDGRGNQYPPVHGVPTLRSAIADHQKRFYGLALNPDTDVVVTTGASEALAASMLALVEPGDEVILFEPWFDVYEAIVDLAHGVRVGVPMNSNGLRPNLERLSTAITARTRVILLNSPHNPTGTVFTREELQWVADLAIKHDLIVISDEAYEHLWFDESRHIPIATLPGMFERTITVGSGGKTFSFTGWKIGWASGPADLIGAVRTVRQHLSYVSGGPFQWAIAEGLAFPDTYFEILRSDLLMKRDLLGSGLRELGFDVITPQGTYFITTDVRPLGFTDGLEFCREIPHTAGVVAIPHQVFCADVSIGAPFVRWAFCKQPAVLQGALDRMASTFTP</sequence>
<evidence type="ECO:0000256" key="1">
    <source>
        <dbReference type="ARBA" id="ARBA00001933"/>
    </source>
</evidence>
<keyword evidence="5" id="KW-0663">Pyridoxal phosphate</keyword>
<dbReference type="SUPFAM" id="SSF53383">
    <property type="entry name" value="PLP-dependent transferases"/>
    <property type="match status" value="1"/>
</dbReference>
<dbReference type="CDD" id="cd00609">
    <property type="entry name" value="AAT_like"/>
    <property type="match status" value="1"/>
</dbReference>
<comment type="cofactor">
    <cofactor evidence="1">
        <name>pyridoxal 5'-phosphate</name>
        <dbReference type="ChEBI" id="CHEBI:597326"/>
    </cofactor>
</comment>
<dbReference type="FunFam" id="3.40.640.10:FF:000024">
    <property type="entry name" value="Kynurenine--oxoglutarate transaminase 3"/>
    <property type="match status" value="1"/>
</dbReference>
<dbReference type="InterPro" id="IPR004839">
    <property type="entry name" value="Aminotransferase_I/II_large"/>
</dbReference>
<keyword evidence="3" id="KW-0032">Aminotransferase</keyword>
<evidence type="ECO:0000256" key="3">
    <source>
        <dbReference type="ARBA" id="ARBA00022576"/>
    </source>
</evidence>
<evidence type="ECO:0000313" key="7">
    <source>
        <dbReference type="EMBL" id="CAB4615431.1"/>
    </source>
</evidence>
<reference evidence="7" key="1">
    <citation type="submission" date="2020-05" db="EMBL/GenBank/DDBJ databases">
        <authorList>
            <person name="Chiriac C."/>
            <person name="Salcher M."/>
            <person name="Ghai R."/>
            <person name="Kavagutti S V."/>
        </authorList>
    </citation>
    <scope>NUCLEOTIDE SEQUENCE</scope>
</reference>
<keyword evidence="4" id="KW-0808">Transferase</keyword>
<organism evidence="7">
    <name type="scientific">freshwater metagenome</name>
    <dbReference type="NCBI Taxonomy" id="449393"/>
    <lineage>
        <taxon>unclassified sequences</taxon>
        <taxon>metagenomes</taxon>
        <taxon>ecological metagenomes</taxon>
    </lineage>
</organism>
<evidence type="ECO:0000256" key="4">
    <source>
        <dbReference type="ARBA" id="ARBA00022679"/>
    </source>
</evidence>